<evidence type="ECO:0000313" key="7">
    <source>
        <dbReference type="EMBL" id="MER6904890.1"/>
    </source>
</evidence>
<keyword evidence="8" id="KW-1185">Reference proteome</keyword>
<sequence>MGANSEWVWEYEGYRPEEEGVRETLCTLGNGVFGVRAAVPGEESESPHYRGTYAAGCYSHTSHLVEGRIVQCETLTNLPDWLWTRLRPLTAGEDDEPWLSVDSTELLRYRLRLDLRNGVLTRLVRYRDHRGRRTRVAQAVLMSMDDPALALVRTEVTAENWQGALQVESALDGSVTNSQVDRYSAFEGRRLTGFHCAIRAGDHTVTMGCRTVGTGVAVAMAATTRVPGHGNPDQPPVRTLDADDTRPLRPGTLLHLPMARGDKVEVVKTVALLTSRALSPKRLAERAAMRVVSAPHPAELTARHQEAWRKLWHRTPRPSASVPRQGYRLHQFHLLQTVSPHVTGLDAGFPARGLHGEEYQGRVFWDELFVVPWLSQHWPRTARALLDYRYRRLPAARDAAGKAGLRGALYPWQSAATGREATVPLVLNPLSGHWTADHSALQRHINSAVAYSVDQYVRLSGDLAYLHTRGAEVILETARMWASSAAQHFDGRRYHIVGVMGPDEYHDAYPGSSGPGLRDNAYTNVTAAWTLLRAHRLWCALPGQQRERLAVLLSMTPEEPQSWLDISHRLHVPFHEGVISQFDGYEELAEFDWRGHRSRYPDLRRLDRILEREGDHPRRYRLTKQADTLMLGYLFTPKELMSLLQHMGYSGAPDIWQRTVDHYLPRTTHGSTLSAAVHAHVLDAVGHPEATAFRRWALRVDMDGNDRSGTSYGVHLGAMAAALRLATEGMRCSPPS</sequence>
<dbReference type="InterPro" id="IPR005195">
    <property type="entry name" value="Glyco_hydro_65_M"/>
</dbReference>
<dbReference type="Pfam" id="PF03632">
    <property type="entry name" value="Glyco_hydro_65m"/>
    <property type="match status" value="1"/>
</dbReference>
<dbReference type="Gene3D" id="1.50.10.10">
    <property type="match status" value="1"/>
</dbReference>
<dbReference type="InterPro" id="IPR017045">
    <property type="entry name" value="Malt_Pase/Glycosyl_Hdrlase"/>
</dbReference>
<dbReference type="InterPro" id="IPR005196">
    <property type="entry name" value="Glyco_hydro_65_N"/>
</dbReference>
<dbReference type="GO" id="GO:0016787">
    <property type="term" value="F:hydrolase activity"/>
    <property type="evidence" value="ECO:0007669"/>
    <property type="project" value="UniProtKB-KW"/>
</dbReference>
<keyword evidence="2" id="KW-0328">Glycosyltransferase</keyword>
<dbReference type="InterPro" id="IPR011013">
    <property type="entry name" value="Gal_mutarotase_sf_dom"/>
</dbReference>
<feature type="domain" description="Glycoside hydrolase family 65 central catalytic" evidence="5">
    <location>
        <begin position="328"/>
        <end position="723"/>
    </location>
</feature>
<dbReference type="PANTHER" id="PTHR11051">
    <property type="entry name" value="GLYCOSYL HYDROLASE-RELATED"/>
    <property type="match status" value="1"/>
</dbReference>
<name>A0ABV1VEH3_9ACTN</name>
<dbReference type="InterPro" id="IPR012341">
    <property type="entry name" value="6hp_glycosidase-like_sf"/>
</dbReference>
<evidence type="ECO:0000256" key="4">
    <source>
        <dbReference type="SAM" id="MobiDB-lite"/>
    </source>
</evidence>
<comment type="caution">
    <text evidence="7">The sequence shown here is derived from an EMBL/GenBank/DDBJ whole genome shotgun (WGS) entry which is preliminary data.</text>
</comment>
<evidence type="ECO:0000256" key="3">
    <source>
        <dbReference type="ARBA" id="ARBA00022679"/>
    </source>
</evidence>
<gene>
    <name evidence="7" type="ORF">ABT322_14120</name>
</gene>
<dbReference type="Proteomes" id="UP001490330">
    <property type="component" value="Unassembled WGS sequence"/>
</dbReference>
<dbReference type="Pfam" id="PF03636">
    <property type="entry name" value="Glyco_hydro_65N"/>
    <property type="match status" value="1"/>
</dbReference>
<dbReference type="RefSeq" id="WP_350720396.1">
    <property type="nucleotide sequence ID" value="NZ_JBEPCO010000019.1"/>
</dbReference>
<feature type="domain" description="Glycoside hydrolase family 65 N-terminal" evidence="6">
    <location>
        <begin position="11"/>
        <end position="276"/>
    </location>
</feature>
<evidence type="ECO:0000259" key="6">
    <source>
        <dbReference type="Pfam" id="PF03636"/>
    </source>
</evidence>
<dbReference type="EMBL" id="JBEPCV010000011">
    <property type="protein sequence ID" value="MER6904890.1"/>
    <property type="molecule type" value="Genomic_DNA"/>
</dbReference>
<organism evidence="7 8">
    <name type="scientific">Streptomyces flaveolus</name>
    <dbReference type="NCBI Taxonomy" id="67297"/>
    <lineage>
        <taxon>Bacteria</taxon>
        <taxon>Bacillati</taxon>
        <taxon>Actinomycetota</taxon>
        <taxon>Actinomycetes</taxon>
        <taxon>Kitasatosporales</taxon>
        <taxon>Streptomycetaceae</taxon>
        <taxon>Streptomyces</taxon>
    </lineage>
</organism>
<protein>
    <submittedName>
        <fullName evidence="7">Glycoside hydrolase family 65 protein</fullName>
    </submittedName>
</protein>
<dbReference type="SUPFAM" id="SSF74650">
    <property type="entry name" value="Galactose mutarotase-like"/>
    <property type="match status" value="1"/>
</dbReference>
<proteinExistence type="inferred from homology"/>
<evidence type="ECO:0000256" key="1">
    <source>
        <dbReference type="ARBA" id="ARBA00006768"/>
    </source>
</evidence>
<dbReference type="PIRSF" id="PIRSF036289">
    <property type="entry name" value="Glycosyl_hydrolase_malt_phosph"/>
    <property type="match status" value="1"/>
</dbReference>
<evidence type="ECO:0000256" key="2">
    <source>
        <dbReference type="ARBA" id="ARBA00022676"/>
    </source>
</evidence>
<evidence type="ECO:0000313" key="8">
    <source>
        <dbReference type="Proteomes" id="UP001490330"/>
    </source>
</evidence>
<dbReference type="SUPFAM" id="SSF48208">
    <property type="entry name" value="Six-hairpin glycosidases"/>
    <property type="match status" value="1"/>
</dbReference>
<dbReference type="InterPro" id="IPR008928">
    <property type="entry name" value="6-hairpin_glycosidase_sf"/>
</dbReference>
<dbReference type="InterPro" id="IPR037018">
    <property type="entry name" value="GH65_N"/>
</dbReference>
<comment type="similarity">
    <text evidence="1">Belongs to the glycosyl hydrolase 65 family.</text>
</comment>
<reference evidence="7 8" key="1">
    <citation type="submission" date="2024-06" db="EMBL/GenBank/DDBJ databases">
        <title>The Natural Products Discovery Center: Release of the First 8490 Sequenced Strains for Exploring Actinobacteria Biosynthetic Diversity.</title>
        <authorList>
            <person name="Kalkreuter E."/>
            <person name="Kautsar S.A."/>
            <person name="Yang D."/>
            <person name="Bader C.D."/>
            <person name="Teijaro C.N."/>
            <person name="Fluegel L."/>
            <person name="Davis C.M."/>
            <person name="Simpson J.R."/>
            <person name="Lauterbach L."/>
            <person name="Steele A.D."/>
            <person name="Gui C."/>
            <person name="Meng S."/>
            <person name="Li G."/>
            <person name="Viehrig K."/>
            <person name="Ye F."/>
            <person name="Su P."/>
            <person name="Kiefer A.F."/>
            <person name="Nichols A."/>
            <person name="Cepeda A.J."/>
            <person name="Yan W."/>
            <person name="Fan B."/>
            <person name="Jiang Y."/>
            <person name="Adhikari A."/>
            <person name="Zheng C.-J."/>
            <person name="Schuster L."/>
            <person name="Cowan T.M."/>
            <person name="Smanski M.J."/>
            <person name="Chevrette M.G."/>
            <person name="De Carvalho L.P.S."/>
            <person name="Shen B."/>
        </authorList>
    </citation>
    <scope>NUCLEOTIDE SEQUENCE [LARGE SCALE GENOMIC DNA]</scope>
    <source>
        <strain evidence="7 8">NPDC000632</strain>
    </source>
</reference>
<accession>A0ABV1VEH3</accession>
<feature type="region of interest" description="Disordered" evidence="4">
    <location>
        <begin position="225"/>
        <end position="246"/>
    </location>
</feature>
<keyword evidence="3" id="KW-0808">Transferase</keyword>
<dbReference type="Gene3D" id="2.70.98.40">
    <property type="entry name" value="Glycoside hydrolase, family 65, N-terminal domain"/>
    <property type="match status" value="1"/>
</dbReference>
<dbReference type="PANTHER" id="PTHR11051:SF8">
    <property type="entry name" value="PROTEIN-GLUCOSYLGALACTOSYLHYDROXYLYSINE GLUCOSIDASE"/>
    <property type="match status" value="1"/>
</dbReference>
<evidence type="ECO:0000259" key="5">
    <source>
        <dbReference type="Pfam" id="PF03632"/>
    </source>
</evidence>
<keyword evidence="7" id="KW-0378">Hydrolase</keyword>